<sequence>MFSIILLQIGAILLWSFVYNIVRISSGATGGKANAYSDAQEQQIIQETEKLVPQSCLDRTLPIEHTYLPGEECVLTLSASEIPQNELKVIASFNTLCFDHHSMNVHIIGFIIGVVPQIRKAIIGETAPLRVIQESADLLGYDLEGAIPTLTLIMGGNLIKGSGAVGR</sequence>
<dbReference type="GO" id="GO:0009734">
    <property type="term" value="P:auxin-activated signaling pathway"/>
    <property type="evidence" value="ECO:0007669"/>
    <property type="project" value="UniProtKB-KW"/>
</dbReference>
<dbReference type="InterPro" id="IPR045033">
    <property type="entry name" value="PILS1/3/4/5/7"/>
</dbReference>
<dbReference type="Proteomes" id="UP000287651">
    <property type="component" value="Unassembled WGS sequence"/>
</dbReference>
<organism evidence="9 10">
    <name type="scientific">Ensete ventricosum</name>
    <name type="common">Abyssinian banana</name>
    <name type="synonym">Musa ensete</name>
    <dbReference type="NCBI Taxonomy" id="4639"/>
    <lineage>
        <taxon>Eukaryota</taxon>
        <taxon>Viridiplantae</taxon>
        <taxon>Streptophyta</taxon>
        <taxon>Embryophyta</taxon>
        <taxon>Tracheophyta</taxon>
        <taxon>Spermatophyta</taxon>
        <taxon>Magnoliopsida</taxon>
        <taxon>Liliopsida</taxon>
        <taxon>Zingiberales</taxon>
        <taxon>Musaceae</taxon>
        <taxon>Ensete</taxon>
    </lineage>
</organism>
<protein>
    <submittedName>
        <fullName evidence="9">Uncharacterized protein</fullName>
    </submittedName>
</protein>
<reference evidence="9 10" key="1">
    <citation type="journal article" date="2014" name="Agronomy (Basel)">
        <title>A Draft Genome Sequence for Ensete ventricosum, the Drought-Tolerant Tree Against Hunger.</title>
        <authorList>
            <person name="Harrison J."/>
            <person name="Moore K.A."/>
            <person name="Paszkiewicz K."/>
            <person name="Jones T."/>
            <person name="Grant M."/>
            <person name="Ambacheew D."/>
            <person name="Muzemil S."/>
            <person name="Studholme D.J."/>
        </authorList>
    </citation>
    <scope>NUCLEOTIDE SEQUENCE [LARGE SCALE GENOMIC DNA]</scope>
</reference>
<dbReference type="GO" id="GO:0005789">
    <property type="term" value="C:endoplasmic reticulum membrane"/>
    <property type="evidence" value="ECO:0007669"/>
    <property type="project" value="UniProtKB-SubCell"/>
</dbReference>
<dbReference type="EMBL" id="AMZH03005096">
    <property type="protein sequence ID" value="RRT67274.1"/>
    <property type="molecule type" value="Genomic_DNA"/>
</dbReference>
<dbReference type="PANTHER" id="PTHR31651:SF33">
    <property type="entry name" value="PROTEIN PIN-LIKES 1"/>
    <property type="match status" value="1"/>
</dbReference>
<evidence type="ECO:0000313" key="9">
    <source>
        <dbReference type="EMBL" id="RRT67274.1"/>
    </source>
</evidence>
<dbReference type="PANTHER" id="PTHR31651">
    <property type="match status" value="1"/>
</dbReference>
<gene>
    <name evidence="9" type="ORF">B296_00032854</name>
</gene>
<dbReference type="Pfam" id="PF03547">
    <property type="entry name" value="Mem_trans"/>
    <property type="match status" value="1"/>
</dbReference>
<evidence type="ECO:0000256" key="7">
    <source>
        <dbReference type="ARBA" id="ARBA00025100"/>
    </source>
</evidence>
<keyword evidence="3" id="KW-0812">Transmembrane</keyword>
<evidence type="ECO:0000256" key="5">
    <source>
        <dbReference type="ARBA" id="ARBA00023136"/>
    </source>
</evidence>
<keyword evidence="4" id="KW-1133">Transmembrane helix</keyword>
<dbReference type="InterPro" id="IPR004776">
    <property type="entry name" value="Mem_transp_PIN-like"/>
</dbReference>
<keyword evidence="2" id="KW-0813">Transport</keyword>
<comment type="subcellular location">
    <subcellularLocation>
        <location evidence="1">Endoplasmic reticulum membrane</location>
        <topology evidence="1">Multi-pass membrane protein</topology>
    </subcellularLocation>
</comment>
<evidence type="ECO:0000256" key="3">
    <source>
        <dbReference type="ARBA" id="ARBA00022692"/>
    </source>
</evidence>
<dbReference type="GO" id="GO:0080162">
    <property type="term" value="P:endoplasmic reticulum to cytosol auxin transport"/>
    <property type="evidence" value="ECO:0007669"/>
    <property type="project" value="InterPro"/>
</dbReference>
<comment type="function">
    <text evidence="7">Involved in cellular auxin homeostasis by regulating auxin metabolism. Regulates intracellular auxin accumulation at the endoplasmic reticulum and thus auxin availability for nuclear auxin signaling.</text>
</comment>
<name>A0A426ZTU2_ENSVE</name>
<evidence type="ECO:0000313" key="10">
    <source>
        <dbReference type="Proteomes" id="UP000287651"/>
    </source>
</evidence>
<evidence type="ECO:0000256" key="6">
    <source>
        <dbReference type="ARBA" id="ARBA00023294"/>
    </source>
</evidence>
<comment type="similarity">
    <text evidence="8">Belongs to the auxin efflux carrier (TC 2.A.69.2) family.</text>
</comment>
<evidence type="ECO:0000256" key="8">
    <source>
        <dbReference type="ARBA" id="ARBA00025752"/>
    </source>
</evidence>
<evidence type="ECO:0000256" key="1">
    <source>
        <dbReference type="ARBA" id="ARBA00004477"/>
    </source>
</evidence>
<keyword evidence="5" id="KW-0472">Membrane</keyword>
<keyword evidence="6" id="KW-0927">Auxin signaling pathway</keyword>
<evidence type="ECO:0000256" key="4">
    <source>
        <dbReference type="ARBA" id="ARBA00022989"/>
    </source>
</evidence>
<proteinExistence type="inferred from homology"/>
<comment type="caution">
    <text evidence="9">The sequence shown here is derived from an EMBL/GenBank/DDBJ whole genome shotgun (WGS) entry which is preliminary data.</text>
</comment>
<evidence type="ECO:0000256" key="2">
    <source>
        <dbReference type="ARBA" id="ARBA00022448"/>
    </source>
</evidence>
<dbReference type="AlphaFoldDB" id="A0A426ZTU2"/>
<accession>A0A426ZTU2</accession>